<gene>
    <name evidence="1" type="ORF">CcrColossus_gp014</name>
</gene>
<evidence type="ECO:0000313" key="1">
    <source>
        <dbReference type="EMBL" id="AFU87884.1"/>
    </source>
</evidence>
<protein>
    <submittedName>
        <fullName evidence="1">Uncharacterized protein</fullName>
    </submittedName>
</protein>
<name>K4JRG5_9CAUD</name>
<sequence>MARKLTLSLLSNPDLSMANVTTASQRIEDWSTVLYGDEDGRGETADIVMPPVTYGAINDHAADLLTEAQKRTADRSPDREAPRDLADRFEETEGFHEWKESFSPMMNFVWPVCLPYRTDAEQVAALLQEFCPVMTLVSFGDGSPFCEEEHGFALSGGGMNLADQIATAYLCAGVVPPSELLESLAGVIGDYQRNKVGPVLRKAYQRAAEYHAHRVKAIRREAARVFAKPKTEG</sequence>
<evidence type="ECO:0000313" key="2">
    <source>
        <dbReference type="Proteomes" id="UP000000463"/>
    </source>
</evidence>
<dbReference type="EMBL" id="JX100810">
    <property type="protein sequence ID" value="AFU87884.1"/>
    <property type="molecule type" value="Genomic_DNA"/>
</dbReference>
<dbReference type="KEGG" id="vg:13994943"/>
<proteinExistence type="predicted"/>
<organism evidence="1 2">
    <name type="scientific">Caulobacter phage CcrColossus</name>
    <dbReference type="NCBI Taxonomy" id="1211640"/>
    <lineage>
        <taxon>Viruses</taxon>
        <taxon>Duplodnaviria</taxon>
        <taxon>Heunggongvirae</taxon>
        <taxon>Uroviricota</taxon>
        <taxon>Caudoviricetes</taxon>
        <taxon>Jeanschmidtviridae</taxon>
        <taxon>Colossusvirus</taxon>
        <taxon>Colossusvirus colossus</taxon>
    </lineage>
</organism>
<reference evidence="1 2" key="1">
    <citation type="journal article" date="2012" name="BMC Genomics">
        <title>The Caulobacter crescentus phage phiCbK: genomics of a canonical phage.</title>
        <authorList>
            <person name="Gill J.J."/>
            <person name="Berry J.D."/>
            <person name="Russell W.K."/>
            <person name="Lessor L."/>
            <person name="Escobar Garcia D.A."/>
            <person name="Hernandez D."/>
            <person name="Kane A."/>
            <person name="Keene J."/>
            <person name="Maddox M."/>
            <person name="Martin R."/>
            <person name="Mohan S."/>
            <person name="Thorn A.M."/>
            <person name="Russell D.H."/>
            <person name="Young R."/>
        </authorList>
    </citation>
    <scope>NUCLEOTIDE SEQUENCE [LARGE SCALE GENOMIC DNA]</scope>
</reference>
<dbReference type="GeneID" id="13994943"/>
<accession>K4JRG5</accession>
<dbReference type="RefSeq" id="YP_006988248.1">
    <property type="nucleotide sequence ID" value="NC_019406.1"/>
</dbReference>
<dbReference type="Proteomes" id="UP000000463">
    <property type="component" value="Segment"/>
</dbReference>
<keyword evidence="2" id="KW-1185">Reference proteome</keyword>